<dbReference type="EMBL" id="LAZR01001851">
    <property type="protein sequence ID" value="KKN38117.1"/>
    <property type="molecule type" value="Genomic_DNA"/>
</dbReference>
<protein>
    <submittedName>
        <fullName evidence="2">Uncharacterized protein</fullName>
    </submittedName>
</protein>
<accession>A0A0F9QM84</accession>
<reference evidence="2" key="1">
    <citation type="journal article" date="2015" name="Nature">
        <title>Complex archaea that bridge the gap between prokaryotes and eukaryotes.</title>
        <authorList>
            <person name="Spang A."/>
            <person name="Saw J.H."/>
            <person name="Jorgensen S.L."/>
            <person name="Zaremba-Niedzwiedzka K."/>
            <person name="Martijn J."/>
            <person name="Lind A.E."/>
            <person name="van Eijk R."/>
            <person name="Schleper C."/>
            <person name="Guy L."/>
            <person name="Ettema T.J."/>
        </authorList>
    </citation>
    <scope>NUCLEOTIDE SEQUENCE</scope>
</reference>
<evidence type="ECO:0000313" key="2">
    <source>
        <dbReference type="EMBL" id="KKN38117.1"/>
    </source>
</evidence>
<dbReference type="AlphaFoldDB" id="A0A0F9QM84"/>
<proteinExistence type="predicted"/>
<feature type="region of interest" description="Disordered" evidence="1">
    <location>
        <begin position="1"/>
        <end position="21"/>
    </location>
</feature>
<organism evidence="2">
    <name type="scientific">marine sediment metagenome</name>
    <dbReference type="NCBI Taxonomy" id="412755"/>
    <lineage>
        <taxon>unclassified sequences</taxon>
        <taxon>metagenomes</taxon>
        <taxon>ecological metagenomes</taxon>
    </lineage>
</organism>
<name>A0A0F9QM84_9ZZZZ</name>
<evidence type="ECO:0000256" key="1">
    <source>
        <dbReference type="SAM" id="MobiDB-lite"/>
    </source>
</evidence>
<comment type="caution">
    <text evidence="2">The sequence shown here is derived from an EMBL/GenBank/DDBJ whole genome shotgun (WGS) entry which is preliminary data.</text>
</comment>
<sequence length="98" mass="11643">MVAQAEQRKRARKRRSKIWTPGSDTEDIAEAFRAETKFMLEKIALEYGCSVEELKFCTNNLGMINVQRMTEEEMKEAEKNRRLEKFRKEIRKQKGLDD</sequence>
<gene>
    <name evidence="2" type="ORF">LCGC14_0756730</name>
</gene>